<dbReference type="EMBL" id="JAGIYY010000002">
    <property type="protein sequence ID" value="MBP0438909.1"/>
    <property type="molecule type" value="Genomic_DNA"/>
</dbReference>
<evidence type="ECO:0000313" key="2">
    <source>
        <dbReference type="EMBL" id="MBP0438909.1"/>
    </source>
</evidence>
<gene>
    <name evidence="2" type="ORF">J5Y06_09635</name>
</gene>
<proteinExistence type="predicted"/>
<sequence length="85" mass="9003">MKVKRVLSGLLLATALTAMQGSSLSNAQAADCYALGLELAAKYGGQLARAMPFVQDGQQVCRIVILVPGRDGARPRRAEYVVPAE</sequence>
<dbReference type="AlphaFoldDB" id="A0A8J7RNA7"/>
<reference evidence="2" key="1">
    <citation type="submission" date="2021-03" db="EMBL/GenBank/DDBJ databases">
        <title>Genome sequencing and assembly of Tianweitania sediminis.</title>
        <authorList>
            <person name="Chhetri G."/>
        </authorList>
    </citation>
    <scope>NUCLEOTIDE SEQUENCE</scope>
    <source>
        <strain evidence="2">Z8</strain>
    </source>
</reference>
<name>A0A8J7RNA7_9HYPH</name>
<feature type="chain" id="PRO_5035263013" evidence="1">
    <location>
        <begin position="30"/>
        <end position="85"/>
    </location>
</feature>
<feature type="signal peptide" evidence="1">
    <location>
        <begin position="1"/>
        <end position="29"/>
    </location>
</feature>
<protein>
    <submittedName>
        <fullName evidence="2">Uncharacterized protein</fullName>
    </submittedName>
</protein>
<keyword evidence="1" id="KW-0732">Signal</keyword>
<evidence type="ECO:0000313" key="3">
    <source>
        <dbReference type="Proteomes" id="UP000666240"/>
    </source>
</evidence>
<comment type="caution">
    <text evidence="2">The sequence shown here is derived from an EMBL/GenBank/DDBJ whole genome shotgun (WGS) entry which is preliminary data.</text>
</comment>
<organism evidence="2 3">
    <name type="scientific">Tianweitania sediminis</name>
    <dbReference type="NCBI Taxonomy" id="1502156"/>
    <lineage>
        <taxon>Bacteria</taxon>
        <taxon>Pseudomonadati</taxon>
        <taxon>Pseudomonadota</taxon>
        <taxon>Alphaproteobacteria</taxon>
        <taxon>Hyphomicrobiales</taxon>
        <taxon>Phyllobacteriaceae</taxon>
        <taxon>Tianweitania</taxon>
    </lineage>
</organism>
<accession>A0A8J7RNA7</accession>
<evidence type="ECO:0000256" key="1">
    <source>
        <dbReference type="SAM" id="SignalP"/>
    </source>
</evidence>
<dbReference type="Proteomes" id="UP000666240">
    <property type="component" value="Unassembled WGS sequence"/>
</dbReference>
<dbReference type="RefSeq" id="WP_209334911.1">
    <property type="nucleotide sequence ID" value="NZ_JAGIYY010000002.1"/>
</dbReference>
<keyword evidence="3" id="KW-1185">Reference proteome</keyword>